<dbReference type="InterPro" id="IPR050498">
    <property type="entry name" value="Ycf3"/>
</dbReference>
<evidence type="ECO:0000256" key="2">
    <source>
        <dbReference type="ARBA" id="ARBA00022803"/>
    </source>
</evidence>
<name>A0ABY0QLI4_CLOCO</name>
<dbReference type="Proteomes" id="UP000198811">
    <property type="component" value="Unassembled WGS sequence"/>
</dbReference>
<dbReference type="Pfam" id="PF13176">
    <property type="entry name" value="TPR_7"/>
    <property type="match status" value="1"/>
</dbReference>
<protein>
    <submittedName>
        <fullName evidence="4">Tetratricopeptide repeat-containing protein</fullName>
    </submittedName>
</protein>
<dbReference type="Gene3D" id="1.25.40.10">
    <property type="entry name" value="Tetratricopeptide repeat domain"/>
    <property type="match status" value="1"/>
</dbReference>
<reference evidence="4 5" key="1">
    <citation type="submission" date="2016-10" db="EMBL/GenBank/DDBJ databases">
        <authorList>
            <person name="Varghese N."/>
            <person name="Submissions S."/>
        </authorList>
    </citation>
    <scope>NUCLEOTIDE SEQUENCE [LARGE SCALE GENOMIC DNA]</scope>
    <source>
        <strain evidence="4 5">NLAE-zl-C224</strain>
    </source>
</reference>
<feature type="repeat" description="TPR" evidence="3">
    <location>
        <begin position="22"/>
        <end position="55"/>
    </location>
</feature>
<organism evidence="4 5">
    <name type="scientific">Clostridium cochlearium</name>
    <dbReference type="NCBI Taxonomy" id="1494"/>
    <lineage>
        <taxon>Bacteria</taxon>
        <taxon>Bacillati</taxon>
        <taxon>Bacillota</taxon>
        <taxon>Clostridia</taxon>
        <taxon>Eubacteriales</taxon>
        <taxon>Clostridiaceae</taxon>
        <taxon>Clostridium</taxon>
    </lineage>
</organism>
<dbReference type="InterPro" id="IPR013105">
    <property type="entry name" value="TPR_2"/>
</dbReference>
<evidence type="ECO:0000313" key="5">
    <source>
        <dbReference type="Proteomes" id="UP000198811"/>
    </source>
</evidence>
<evidence type="ECO:0000256" key="3">
    <source>
        <dbReference type="PROSITE-ProRule" id="PRU00339"/>
    </source>
</evidence>
<keyword evidence="1" id="KW-0677">Repeat</keyword>
<dbReference type="SUPFAM" id="SSF48452">
    <property type="entry name" value="TPR-like"/>
    <property type="match status" value="1"/>
</dbReference>
<dbReference type="Pfam" id="PF07719">
    <property type="entry name" value="TPR_2"/>
    <property type="match status" value="1"/>
</dbReference>
<gene>
    <name evidence="4" type="ORF">SAMN05216497_11013</name>
</gene>
<dbReference type="NCBIfam" id="NF047558">
    <property type="entry name" value="TPR_END_plus"/>
    <property type="match status" value="1"/>
</dbReference>
<dbReference type="PANTHER" id="PTHR44858">
    <property type="entry name" value="TETRATRICOPEPTIDE REPEAT PROTEIN 6"/>
    <property type="match status" value="1"/>
</dbReference>
<accession>A0ABY0QLI4</accession>
<dbReference type="EMBL" id="FNGL01000010">
    <property type="protein sequence ID" value="SDL16557.1"/>
    <property type="molecule type" value="Genomic_DNA"/>
</dbReference>
<dbReference type="InterPro" id="IPR011990">
    <property type="entry name" value="TPR-like_helical_dom_sf"/>
</dbReference>
<sequence length="108" mass="13048">MGLYDEAIKYYKKSIMFNKNYGYSFLNLGELYKEQGKYKEAINILTEGILHNKYENYLYYNRACYYVHENYIDKAINDIQTALKLNPQIEVYVKKDKDLERVLPFIKF</sequence>
<dbReference type="PROSITE" id="PS50005">
    <property type="entry name" value="TPR"/>
    <property type="match status" value="2"/>
</dbReference>
<dbReference type="InterPro" id="IPR019734">
    <property type="entry name" value="TPR_rpt"/>
</dbReference>
<feature type="repeat" description="TPR" evidence="3">
    <location>
        <begin position="56"/>
        <end position="89"/>
    </location>
</feature>
<comment type="caution">
    <text evidence="4">The sequence shown here is derived from an EMBL/GenBank/DDBJ whole genome shotgun (WGS) entry which is preliminary data.</text>
</comment>
<keyword evidence="5" id="KW-1185">Reference proteome</keyword>
<proteinExistence type="predicted"/>
<dbReference type="RefSeq" id="WP_238056527.1">
    <property type="nucleotide sequence ID" value="NZ_FNGL01000010.1"/>
</dbReference>
<dbReference type="Pfam" id="PF13181">
    <property type="entry name" value="TPR_8"/>
    <property type="match status" value="1"/>
</dbReference>
<dbReference type="PANTHER" id="PTHR44858:SF1">
    <property type="entry name" value="UDP-N-ACETYLGLUCOSAMINE--PEPTIDE N-ACETYLGLUCOSAMINYLTRANSFERASE SPINDLY-RELATED"/>
    <property type="match status" value="1"/>
</dbReference>
<evidence type="ECO:0000256" key="1">
    <source>
        <dbReference type="ARBA" id="ARBA00022737"/>
    </source>
</evidence>
<dbReference type="SMART" id="SM00028">
    <property type="entry name" value="TPR"/>
    <property type="match status" value="2"/>
</dbReference>
<evidence type="ECO:0000313" key="4">
    <source>
        <dbReference type="EMBL" id="SDL16557.1"/>
    </source>
</evidence>
<keyword evidence="2 3" id="KW-0802">TPR repeat</keyword>